<dbReference type="GeneID" id="116292008"/>
<feature type="compositionally biased region" description="Basic and acidic residues" evidence="6">
    <location>
        <begin position="630"/>
        <end position="645"/>
    </location>
</feature>
<dbReference type="InterPro" id="IPR036179">
    <property type="entry name" value="Ig-like_dom_sf"/>
</dbReference>
<evidence type="ECO:0000256" key="6">
    <source>
        <dbReference type="SAM" id="MobiDB-lite"/>
    </source>
</evidence>
<sequence length="677" mass="74178">MLDKTGTNRFRCEPKNKIGVGESKSLTPINVKEPPKISNCAIYEGEKGYASAVEGRNVTLRCDISGSEPLNITWTNGRQVWHDNTVTFEPVNRSDTGTYNLTVSNGEECNKAETSYYLDVYYKPENTKISHSSNTLISCLGSLINITCTSNANPPVEKYSLYRNEEWVQENNAGLFKVMLDKTGINRFTCKPENQIGVGKIKSLTSINVTEPPKISNCAIYEGEKGNASAVEGRNVTLRCIISGSEPLNITWTNGQQVWNDNTVTFETVNRSDTGTYNLTVSNGEECNKAETSYYLDVYFPATTWNFTFTITKKNLRTKREAIDLNTIAAILRDIYQEKSYFKDVNVLGFVQGNVIVNFQLIVVGAAADYLQPLKNAVIEKSPKLRGLIIDLNSIQNGLFAPTTSPTTGIKITTLSTEPTTSPTLTDAMIIVIVVVVVVLLIFIIMVIVCYCKKKRQKDKKNCVVEKVVVVTDGARDNDGYSPSQYAHHGPSHIDPAYDSVEVRKGAKNKNDNQTKSGGEGGGPTYAAVDKTKKNKRKKPDEVTYASLADTQPPGGRGGIVLEPLRKGQHTKMPDKYEETTYAKIVGTKKPASGNQNAAGASNNIPLADMHGQGAETESKPSDQTADPAKQNDHKPATNKKEKPPDNQGQPPTKEDSADSLPDLNGRNNTTMTTVSL</sequence>
<dbReference type="GO" id="GO:0016020">
    <property type="term" value="C:membrane"/>
    <property type="evidence" value="ECO:0007669"/>
    <property type="project" value="UniProtKB-SubCell"/>
</dbReference>
<dbReference type="InterPro" id="IPR007110">
    <property type="entry name" value="Ig-like_dom"/>
</dbReference>
<feature type="region of interest" description="Disordered" evidence="6">
    <location>
        <begin position="508"/>
        <end position="677"/>
    </location>
</feature>
<keyword evidence="9" id="KW-1185">Reference proteome</keyword>
<dbReference type="InterPro" id="IPR003599">
    <property type="entry name" value="Ig_sub"/>
</dbReference>
<evidence type="ECO:0000313" key="9">
    <source>
        <dbReference type="Proteomes" id="UP000515163"/>
    </source>
</evidence>
<comment type="subcellular location">
    <subcellularLocation>
        <location evidence="1">Membrane</location>
        <topology evidence="1">Single-pass type I membrane protein</topology>
    </subcellularLocation>
</comment>
<evidence type="ECO:0000256" key="4">
    <source>
        <dbReference type="ARBA" id="ARBA00023180"/>
    </source>
</evidence>
<dbReference type="KEGG" id="aten:116292008"/>
<feature type="transmembrane region" description="Helical" evidence="7">
    <location>
        <begin position="428"/>
        <end position="452"/>
    </location>
</feature>
<dbReference type="AlphaFoldDB" id="A0A6P8HGX7"/>
<protein>
    <submittedName>
        <fullName evidence="10">Uncharacterized protein LOC116292008</fullName>
    </submittedName>
</protein>
<dbReference type="InParanoid" id="A0A6P8HGX7"/>
<keyword evidence="2 7" id="KW-0472">Membrane</keyword>
<evidence type="ECO:0000256" key="7">
    <source>
        <dbReference type="SAM" id="Phobius"/>
    </source>
</evidence>
<dbReference type="PROSITE" id="PS50835">
    <property type="entry name" value="IG_LIKE"/>
    <property type="match status" value="2"/>
</dbReference>
<dbReference type="RefSeq" id="XP_031555101.1">
    <property type="nucleotide sequence ID" value="XM_031699241.1"/>
</dbReference>
<feature type="domain" description="Ig-like" evidence="8">
    <location>
        <begin position="213"/>
        <end position="295"/>
    </location>
</feature>
<dbReference type="PANTHER" id="PTHR11640">
    <property type="entry name" value="NEPHRIN"/>
    <property type="match status" value="1"/>
</dbReference>
<keyword evidence="7" id="KW-0812">Transmembrane</keyword>
<evidence type="ECO:0000256" key="3">
    <source>
        <dbReference type="ARBA" id="ARBA00023157"/>
    </source>
</evidence>
<keyword evidence="5" id="KW-0393">Immunoglobulin domain</keyword>
<evidence type="ECO:0000259" key="8">
    <source>
        <dbReference type="PROSITE" id="PS50835"/>
    </source>
</evidence>
<dbReference type="InterPro" id="IPR051275">
    <property type="entry name" value="Cell_adhesion_signaling"/>
</dbReference>
<dbReference type="InterPro" id="IPR013783">
    <property type="entry name" value="Ig-like_fold"/>
</dbReference>
<reference evidence="10" key="1">
    <citation type="submission" date="2025-08" db="UniProtKB">
        <authorList>
            <consortium name="RefSeq"/>
        </authorList>
    </citation>
    <scope>IDENTIFICATION</scope>
</reference>
<organism evidence="9 10">
    <name type="scientific">Actinia tenebrosa</name>
    <name type="common">Australian red waratah sea anemone</name>
    <dbReference type="NCBI Taxonomy" id="6105"/>
    <lineage>
        <taxon>Eukaryota</taxon>
        <taxon>Metazoa</taxon>
        <taxon>Cnidaria</taxon>
        <taxon>Anthozoa</taxon>
        <taxon>Hexacorallia</taxon>
        <taxon>Actiniaria</taxon>
        <taxon>Actiniidae</taxon>
        <taxon>Actinia</taxon>
    </lineage>
</organism>
<feature type="compositionally biased region" description="Low complexity" evidence="6">
    <location>
        <begin position="592"/>
        <end position="604"/>
    </location>
</feature>
<keyword evidence="4" id="KW-0325">Glycoprotein</keyword>
<proteinExistence type="predicted"/>
<name>A0A6P8HGX7_ACTTE</name>
<accession>A0A6P8HGX7</accession>
<dbReference type="InterPro" id="IPR003598">
    <property type="entry name" value="Ig_sub2"/>
</dbReference>
<dbReference type="SMART" id="SM00409">
    <property type="entry name" value="IG"/>
    <property type="match status" value="2"/>
</dbReference>
<evidence type="ECO:0000256" key="5">
    <source>
        <dbReference type="ARBA" id="ARBA00023319"/>
    </source>
</evidence>
<keyword evidence="3" id="KW-1015">Disulfide bond</keyword>
<feature type="compositionally biased region" description="Polar residues" evidence="6">
    <location>
        <begin position="666"/>
        <end position="677"/>
    </location>
</feature>
<feature type="domain" description="Ig-like" evidence="8">
    <location>
        <begin position="35"/>
        <end position="117"/>
    </location>
</feature>
<dbReference type="SMART" id="SM00408">
    <property type="entry name" value="IGc2"/>
    <property type="match status" value="2"/>
</dbReference>
<dbReference type="OrthoDB" id="10039395at2759"/>
<evidence type="ECO:0000256" key="2">
    <source>
        <dbReference type="ARBA" id="ARBA00023136"/>
    </source>
</evidence>
<dbReference type="SUPFAM" id="SSF48726">
    <property type="entry name" value="Immunoglobulin"/>
    <property type="match status" value="2"/>
</dbReference>
<dbReference type="Proteomes" id="UP000515163">
    <property type="component" value="Unplaced"/>
</dbReference>
<feature type="compositionally biased region" description="Basic and acidic residues" evidence="6">
    <location>
        <begin position="572"/>
        <end position="581"/>
    </location>
</feature>
<dbReference type="Pfam" id="PF13927">
    <property type="entry name" value="Ig_3"/>
    <property type="match status" value="2"/>
</dbReference>
<evidence type="ECO:0000313" key="10">
    <source>
        <dbReference type="RefSeq" id="XP_031555101.1"/>
    </source>
</evidence>
<dbReference type="Gene3D" id="2.60.40.10">
    <property type="entry name" value="Immunoglobulins"/>
    <property type="match status" value="2"/>
</dbReference>
<gene>
    <name evidence="10" type="primary">LOC116292008</name>
</gene>
<keyword evidence="7" id="KW-1133">Transmembrane helix</keyword>
<evidence type="ECO:0000256" key="1">
    <source>
        <dbReference type="ARBA" id="ARBA00004479"/>
    </source>
</evidence>